<comment type="similarity">
    <text evidence="2">Belongs to the peptidase M20A family.</text>
</comment>
<keyword evidence="8" id="KW-0482">Metalloprotease</keyword>
<feature type="domain" description="Peptidase M20 dimerisation" evidence="9">
    <location>
        <begin position="273"/>
        <end position="326"/>
    </location>
</feature>
<proteinExistence type="inferred from homology"/>
<accession>A0AA36Y526</accession>
<dbReference type="GeneID" id="86940439"/>
<dbReference type="InterPro" id="IPR036264">
    <property type="entry name" value="Bact_exopeptidase_dim_dom"/>
</dbReference>
<dbReference type="Gene3D" id="3.40.630.10">
    <property type="entry name" value="Zn peptidases"/>
    <property type="match status" value="1"/>
</dbReference>
<evidence type="ECO:0000313" key="11">
    <source>
        <dbReference type="Proteomes" id="UP000018466"/>
    </source>
</evidence>
<dbReference type="GO" id="GO:0006508">
    <property type="term" value="P:proteolysis"/>
    <property type="evidence" value="ECO:0007669"/>
    <property type="project" value="UniProtKB-KW"/>
</dbReference>
<dbReference type="GO" id="GO:0016805">
    <property type="term" value="F:dipeptidase activity"/>
    <property type="evidence" value="ECO:0007669"/>
    <property type="project" value="UniProtKB-KW"/>
</dbReference>
<dbReference type="PANTHER" id="PTHR43808">
    <property type="entry name" value="ACETYLORNITHINE DEACETYLASE"/>
    <property type="match status" value="1"/>
</dbReference>
<keyword evidence="7" id="KW-0224">Dipeptidase</keyword>
<protein>
    <submittedName>
        <fullName evidence="10">Dipeptidase</fullName>
    </submittedName>
</protein>
<evidence type="ECO:0000256" key="5">
    <source>
        <dbReference type="ARBA" id="ARBA00022801"/>
    </source>
</evidence>
<dbReference type="InterPro" id="IPR050072">
    <property type="entry name" value="Peptidase_M20A"/>
</dbReference>
<dbReference type="Proteomes" id="UP000018466">
    <property type="component" value="Unassembled WGS sequence"/>
</dbReference>
<comment type="cofactor">
    <cofactor evidence="1">
        <name>Zn(2+)</name>
        <dbReference type="ChEBI" id="CHEBI:29105"/>
    </cofactor>
</comment>
<dbReference type="GO" id="GO:0008270">
    <property type="term" value="F:zinc ion binding"/>
    <property type="evidence" value="ECO:0007669"/>
    <property type="project" value="InterPro"/>
</dbReference>
<organism evidence="10 11">
    <name type="scientific">Stomatobaculum longum</name>
    <dbReference type="NCBI Taxonomy" id="796942"/>
    <lineage>
        <taxon>Bacteria</taxon>
        <taxon>Bacillati</taxon>
        <taxon>Bacillota</taxon>
        <taxon>Clostridia</taxon>
        <taxon>Lachnospirales</taxon>
        <taxon>Lachnospiraceae</taxon>
        <taxon>Stomatobaculum</taxon>
    </lineage>
</organism>
<dbReference type="EMBL" id="AGEL01000006">
    <property type="protein sequence ID" value="EHO17062.1"/>
    <property type="molecule type" value="Genomic_DNA"/>
</dbReference>
<evidence type="ECO:0000259" key="9">
    <source>
        <dbReference type="Pfam" id="PF07687"/>
    </source>
</evidence>
<dbReference type="SUPFAM" id="SSF53187">
    <property type="entry name" value="Zn-dependent exopeptidases"/>
    <property type="match status" value="1"/>
</dbReference>
<dbReference type="NCBIfam" id="TIGR01887">
    <property type="entry name" value="dipeptidaselike"/>
    <property type="match status" value="1"/>
</dbReference>
<comment type="caution">
    <text evidence="10">The sequence shown here is derived from an EMBL/GenBank/DDBJ whole genome shotgun (WGS) entry which is preliminary data.</text>
</comment>
<dbReference type="InterPro" id="IPR011650">
    <property type="entry name" value="Peptidase_M20_dimer"/>
</dbReference>
<name>A0AA36Y526_9FIRM</name>
<evidence type="ECO:0000256" key="6">
    <source>
        <dbReference type="ARBA" id="ARBA00022833"/>
    </source>
</evidence>
<dbReference type="Gene3D" id="3.30.70.360">
    <property type="match status" value="2"/>
</dbReference>
<dbReference type="InterPro" id="IPR002933">
    <property type="entry name" value="Peptidase_M20"/>
</dbReference>
<dbReference type="Pfam" id="PF07687">
    <property type="entry name" value="M20_dimer"/>
    <property type="match status" value="1"/>
</dbReference>
<dbReference type="GO" id="GO:0008777">
    <property type="term" value="F:acetylornithine deacetylase activity"/>
    <property type="evidence" value="ECO:0007669"/>
    <property type="project" value="TreeGrafter"/>
</dbReference>
<dbReference type="InterPro" id="IPR010964">
    <property type="entry name" value="M20A_pepV-rel"/>
</dbReference>
<dbReference type="SUPFAM" id="SSF55031">
    <property type="entry name" value="Bacterial exopeptidase dimerisation domain"/>
    <property type="match status" value="1"/>
</dbReference>
<evidence type="ECO:0000256" key="3">
    <source>
        <dbReference type="ARBA" id="ARBA00022670"/>
    </source>
</evidence>
<reference evidence="10 11" key="1">
    <citation type="submission" date="2011-10" db="EMBL/GenBank/DDBJ databases">
        <title>The Genome Sequence of Lachnospiraceae bacterium ACC2.</title>
        <authorList>
            <consortium name="The Broad Institute Genome Sequencing Platform"/>
            <person name="Earl A."/>
            <person name="Ward D."/>
            <person name="Feldgarden M."/>
            <person name="Gevers D."/>
            <person name="Sizova M."/>
            <person name="Hazen A."/>
            <person name="Epstein S."/>
            <person name="Young S.K."/>
            <person name="Zeng Q."/>
            <person name="Gargeya S."/>
            <person name="Fitzgerald M."/>
            <person name="Haas B."/>
            <person name="Abouelleil A."/>
            <person name="Alvarado L."/>
            <person name="Arachchi H.M."/>
            <person name="Berlin A."/>
            <person name="Brown A."/>
            <person name="Chapman S.B."/>
            <person name="Chen Z."/>
            <person name="Dunbar C."/>
            <person name="Freedman E."/>
            <person name="Gearin G."/>
            <person name="Goldberg J."/>
            <person name="Griggs A."/>
            <person name="Gujja S."/>
            <person name="Heiman D."/>
            <person name="Howarth C."/>
            <person name="Larson L."/>
            <person name="Lui A."/>
            <person name="MacDonald P.J.P."/>
            <person name="Montmayeur A."/>
            <person name="Murphy C."/>
            <person name="Neiman D."/>
            <person name="Pearson M."/>
            <person name="Priest M."/>
            <person name="Roberts A."/>
            <person name="Saif S."/>
            <person name="Shea T."/>
            <person name="Shenoy N."/>
            <person name="Sisk P."/>
            <person name="Stolte C."/>
            <person name="Sykes S."/>
            <person name="Wortman J."/>
            <person name="Nusbaum C."/>
            <person name="Birren B."/>
        </authorList>
    </citation>
    <scope>NUCLEOTIDE SEQUENCE [LARGE SCALE GENOMIC DNA]</scope>
    <source>
        <strain evidence="10 11">ACC2</strain>
    </source>
</reference>
<evidence type="ECO:0000256" key="4">
    <source>
        <dbReference type="ARBA" id="ARBA00022723"/>
    </source>
</evidence>
<dbReference type="GO" id="GO:0008237">
    <property type="term" value="F:metallopeptidase activity"/>
    <property type="evidence" value="ECO:0007669"/>
    <property type="project" value="UniProtKB-KW"/>
</dbReference>
<keyword evidence="4" id="KW-0479">Metal-binding</keyword>
<dbReference type="PANTHER" id="PTHR43808:SF31">
    <property type="entry name" value="N-ACETYL-L-CITRULLINE DEACETYLASE"/>
    <property type="match status" value="1"/>
</dbReference>
<gene>
    <name evidence="10" type="ORF">HMPREF9623_00661</name>
</gene>
<keyword evidence="11" id="KW-1185">Reference proteome</keyword>
<keyword evidence="6" id="KW-0862">Zinc</keyword>
<evidence type="ECO:0000256" key="2">
    <source>
        <dbReference type="ARBA" id="ARBA00006247"/>
    </source>
</evidence>
<keyword evidence="5" id="KW-0378">Hydrolase</keyword>
<evidence type="ECO:0000256" key="8">
    <source>
        <dbReference type="ARBA" id="ARBA00023049"/>
    </source>
</evidence>
<dbReference type="RefSeq" id="WP_009532494.1">
    <property type="nucleotide sequence ID" value="NZ_JH590862.1"/>
</dbReference>
<dbReference type="Pfam" id="PF01546">
    <property type="entry name" value="Peptidase_M20"/>
    <property type="match status" value="1"/>
</dbReference>
<keyword evidence="3" id="KW-0645">Protease</keyword>
<dbReference type="GO" id="GO:0006526">
    <property type="term" value="P:L-arginine biosynthetic process"/>
    <property type="evidence" value="ECO:0007669"/>
    <property type="project" value="TreeGrafter"/>
</dbReference>
<evidence type="ECO:0000256" key="1">
    <source>
        <dbReference type="ARBA" id="ARBA00001947"/>
    </source>
</evidence>
<evidence type="ECO:0000256" key="7">
    <source>
        <dbReference type="ARBA" id="ARBA00022997"/>
    </source>
</evidence>
<evidence type="ECO:0000313" key="10">
    <source>
        <dbReference type="EMBL" id="EHO17062.1"/>
    </source>
</evidence>
<sequence length="481" mass="51509">MNHKEQISAWVDAHREAYLEDVKTLCRIDSSKGEAEPGKPFGDGPYRALCAAEEMLRGYGLATKNYENYVLAADLGEGERELDILAHLDVVPGQGDWTVTEAFNPIEKDGVLYGRGVADDKGPAVAAIYALRAVKELGIPLKKSVRLILGTDEESGSGCIAHYYATEKEAPCTFSPDAEYPVVNMEKGRLAGEFSLDFPAEESGARLISLTGGSIENAVPPRATAVLAGVPRMVLDMTADTVRKQTGLKIEISALGAKEGSAAEEQGHVTLQKVEVSGRNAHAAAPEAGKNALTGLLLFLSQLPLAKNKLTEAIHGLVALMPYGETDGKSLGIAFEDKESGPLTLAFSKLSIDETSLHGLFDCRYPVTMDGQKLVKTCEEAFGRYGLVFDGRRLRAPHAVSADSPFVRELNRVFEAYTGLQGGTVAMGGGTYVHDLKNGVAFGAFYPGSDTRMHAPDEQANLEELLTSAKIFAQVIVDLCA</sequence>
<dbReference type="AlphaFoldDB" id="A0AA36Y526"/>